<dbReference type="PANTHER" id="PTHR44591">
    <property type="entry name" value="STRESS RESPONSE REGULATOR PROTEIN 1"/>
    <property type="match status" value="1"/>
</dbReference>
<dbReference type="PROSITE" id="PS50110">
    <property type="entry name" value="RESPONSE_REGULATORY"/>
    <property type="match status" value="1"/>
</dbReference>
<feature type="region of interest" description="Disordered" evidence="2">
    <location>
        <begin position="161"/>
        <end position="189"/>
    </location>
</feature>
<dbReference type="Pfam" id="PF00072">
    <property type="entry name" value="Response_reg"/>
    <property type="match status" value="1"/>
</dbReference>
<accession>A0A3B1DAQ0</accession>
<protein>
    <recommendedName>
        <fullName evidence="3">Response regulatory domain-containing protein</fullName>
    </recommendedName>
</protein>
<dbReference type="EMBL" id="UOGF01000101">
    <property type="protein sequence ID" value="VAX33038.1"/>
    <property type="molecule type" value="Genomic_DNA"/>
</dbReference>
<feature type="region of interest" description="Disordered" evidence="2">
    <location>
        <begin position="123"/>
        <end position="147"/>
    </location>
</feature>
<dbReference type="PANTHER" id="PTHR44591:SF3">
    <property type="entry name" value="RESPONSE REGULATORY DOMAIN-CONTAINING PROTEIN"/>
    <property type="match status" value="1"/>
</dbReference>
<dbReference type="SUPFAM" id="SSF52172">
    <property type="entry name" value="CheY-like"/>
    <property type="match status" value="1"/>
</dbReference>
<evidence type="ECO:0000256" key="1">
    <source>
        <dbReference type="ARBA" id="ARBA00022553"/>
    </source>
</evidence>
<reference evidence="4" key="1">
    <citation type="submission" date="2018-06" db="EMBL/GenBank/DDBJ databases">
        <authorList>
            <person name="Zhirakovskaya E."/>
        </authorList>
    </citation>
    <scope>NUCLEOTIDE SEQUENCE</scope>
</reference>
<sequence length="259" mass="28347">MPLRVLLADENLAVQKLVELTLKNEGIQLTATDNSLSALDIALKRSPDIILADFNLEGLDIFSFVSQIRQNPRLSDIPIILLINAAETFDPTQLSSVGVQAFFKKPLDSKELLDEIKKLTGDAVQASERSNSSSKNADSGVSQHFSELEQEAEKMEAALGWSSSVAKKSTEETSPPSASSGNSEKSNLPLHDSVLDEAIRKKVQESVEKVAWDVLPELLRTALSKEAMSPILEKVAWEVVTPIAESEIKKEIVRLQNGK</sequence>
<dbReference type="Gene3D" id="3.40.50.2300">
    <property type="match status" value="1"/>
</dbReference>
<gene>
    <name evidence="4" type="ORF">MNBD_NITROSPIRAE01-142</name>
</gene>
<dbReference type="InterPro" id="IPR011006">
    <property type="entry name" value="CheY-like_superfamily"/>
</dbReference>
<organism evidence="4">
    <name type="scientific">hydrothermal vent metagenome</name>
    <dbReference type="NCBI Taxonomy" id="652676"/>
    <lineage>
        <taxon>unclassified sequences</taxon>
        <taxon>metagenomes</taxon>
        <taxon>ecological metagenomes</taxon>
    </lineage>
</organism>
<dbReference type="AlphaFoldDB" id="A0A3B1DAQ0"/>
<dbReference type="GO" id="GO:0000160">
    <property type="term" value="P:phosphorelay signal transduction system"/>
    <property type="evidence" value="ECO:0007669"/>
    <property type="project" value="InterPro"/>
</dbReference>
<dbReference type="InterPro" id="IPR050595">
    <property type="entry name" value="Bact_response_regulator"/>
</dbReference>
<feature type="domain" description="Response regulatory" evidence="3">
    <location>
        <begin position="4"/>
        <end position="120"/>
    </location>
</feature>
<dbReference type="InterPro" id="IPR001789">
    <property type="entry name" value="Sig_transdc_resp-reg_receiver"/>
</dbReference>
<evidence type="ECO:0000259" key="3">
    <source>
        <dbReference type="PROSITE" id="PS50110"/>
    </source>
</evidence>
<evidence type="ECO:0000313" key="4">
    <source>
        <dbReference type="EMBL" id="VAX33038.1"/>
    </source>
</evidence>
<evidence type="ECO:0000256" key="2">
    <source>
        <dbReference type="SAM" id="MobiDB-lite"/>
    </source>
</evidence>
<feature type="compositionally biased region" description="Polar residues" evidence="2">
    <location>
        <begin position="127"/>
        <end position="145"/>
    </location>
</feature>
<dbReference type="SMART" id="SM00448">
    <property type="entry name" value="REC"/>
    <property type="match status" value="1"/>
</dbReference>
<name>A0A3B1DAQ0_9ZZZZ</name>
<keyword evidence="1" id="KW-0597">Phosphoprotein</keyword>
<proteinExistence type="predicted"/>